<reference evidence="2" key="1">
    <citation type="submission" date="2020-07" db="EMBL/GenBank/DDBJ databases">
        <authorList>
            <person name="Lin J."/>
        </authorList>
    </citation>
    <scope>NUCLEOTIDE SEQUENCE</scope>
</reference>
<dbReference type="EMBL" id="LR862131">
    <property type="protein sequence ID" value="CAD1836464.1"/>
    <property type="molecule type" value="Genomic_DNA"/>
</dbReference>
<sequence length="297" mass="32609">MPANPENPAPSVVASNRFAVPYAYPGDHARRRQSRRKISQIPHIPPAIPSSPVESLRSCQKSRHYEPSSSPSHLAKPLLPGPSTLSPERQSCGRAHHRRRLACQRRHSSQCHNPSTPPVAQLQEQESTSKRKWWPCGSHCQYFSLSFSFPTRRPSSPVAFSSVPSHCCARAASPLLLNRKTIATVRLPSLRHPRPHLNLCIGFCLFLALTLISPFAETLIPTLDFLTFAAHPLLIGASAFAPSPPRSASSTPIGTRRARRDQGYGSLSLRTLASSSSSEWGWQSSSLFASQLVFGSK</sequence>
<protein>
    <submittedName>
        <fullName evidence="2">Uncharacterized protein</fullName>
    </submittedName>
</protein>
<proteinExistence type="predicted"/>
<feature type="compositionally biased region" description="Basic residues" evidence="1">
    <location>
        <begin position="29"/>
        <end position="38"/>
    </location>
</feature>
<evidence type="ECO:0000256" key="1">
    <source>
        <dbReference type="SAM" id="MobiDB-lite"/>
    </source>
</evidence>
<dbReference type="AlphaFoldDB" id="A0A6V7PZW9"/>
<feature type="region of interest" description="Disordered" evidence="1">
    <location>
        <begin position="24"/>
        <end position="124"/>
    </location>
</feature>
<feature type="compositionally biased region" description="Basic residues" evidence="1">
    <location>
        <begin position="94"/>
        <end position="109"/>
    </location>
</feature>
<name>A0A6V7PZW9_ANACO</name>
<gene>
    <name evidence="2" type="ORF">CB5_LOCUS19675</name>
</gene>
<accession>A0A6V7PZW9</accession>
<evidence type="ECO:0000313" key="2">
    <source>
        <dbReference type="EMBL" id="CAD1836464.1"/>
    </source>
</evidence>
<organism evidence="2">
    <name type="scientific">Ananas comosus var. bracteatus</name>
    <name type="common">red pineapple</name>
    <dbReference type="NCBI Taxonomy" id="296719"/>
    <lineage>
        <taxon>Eukaryota</taxon>
        <taxon>Viridiplantae</taxon>
        <taxon>Streptophyta</taxon>
        <taxon>Embryophyta</taxon>
        <taxon>Tracheophyta</taxon>
        <taxon>Spermatophyta</taxon>
        <taxon>Magnoliopsida</taxon>
        <taxon>Liliopsida</taxon>
        <taxon>Poales</taxon>
        <taxon>Bromeliaceae</taxon>
        <taxon>Bromelioideae</taxon>
        <taxon>Ananas</taxon>
    </lineage>
</organism>